<keyword evidence="4 5" id="KW-0112">Calmodulin-binding</keyword>
<keyword evidence="5" id="KW-0472">Membrane</keyword>
<gene>
    <name evidence="7" type="ORF">BYL167_LOCUS71261</name>
</gene>
<keyword evidence="5" id="KW-0119">Carbohydrate metabolism</keyword>
<dbReference type="GO" id="GO:0005977">
    <property type="term" value="P:glycogen metabolic process"/>
    <property type="evidence" value="ECO:0007669"/>
    <property type="project" value="UniProtKB-KW"/>
</dbReference>
<comment type="pathway">
    <text evidence="1 5">Glycan biosynthesis; glycogen metabolism.</text>
</comment>
<evidence type="ECO:0000256" key="1">
    <source>
        <dbReference type="ARBA" id="ARBA00005131"/>
    </source>
</evidence>
<keyword evidence="3 5" id="KW-0321">Glycogen metabolism</keyword>
<evidence type="ECO:0000256" key="2">
    <source>
        <dbReference type="ARBA" id="ARBA00007128"/>
    </source>
</evidence>
<accession>A0A8S3FZ63</accession>
<dbReference type="GO" id="GO:0005516">
    <property type="term" value="F:calmodulin binding"/>
    <property type="evidence" value="ECO:0007669"/>
    <property type="project" value="UniProtKB-KW"/>
</dbReference>
<name>A0A8S3FZ63_9BILA</name>
<evidence type="ECO:0000313" key="7">
    <source>
        <dbReference type="EMBL" id="CAF5146349.1"/>
    </source>
</evidence>
<evidence type="ECO:0000313" key="8">
    <source>
        <dbReference type="Proteomes" id="UP000681967"/>
    </source>
</evidence>
<feature type="non-terminal residue" evidence="7">
    <location>
        <position position="1"/>
    </location>
</feature>
<dbReference type="Pfam" id="PF00723">
    <property type="entry name" value="Glyco_hydro_15"/>
    <property type="match status" value="1"/>
</dbReference>
<dbReference type="InterPro" id="IPR011613">
    <property type="entry name" value="GH15-like"/>
</dbReference>
<feature type="domain" description="GH15-like" evidence="6">
    <location>
        <begin position="2"/>
        <end position="57"/>
    </location>
</feature>
<keyword evidence="5" id="KW-0449">Lipoprotein</keyword>
<comment type="similarity">
    <text evidence="2 5">Belongs to the phosphorylase b kinase regulatory chain family.</text>
</comment>
<comment type="function">
    <text evidence="5">Phosphorylase b kinase catalyzes the phosphorylation of serine in certain substrates, including troponin I.</text>
</comment>
<dbReference type="AlphaFoldDB" id="A0A8S3FZ63"/>
<dbReference type="PANTHER" id="PTHR10749:SF7">
    <property type="entry name" value="PHOSPHORYLASE B KINASE REGULATORY SUBUNIT ALPHA-RELATED"/>
    <property type="match status" value="1"/>
</dbReference>
<dbReference type="Proteomes" id="UP000681967">
    <property type="component" value="Unassembled WGS sequence"/>
</dbReference>
<dbReference type="EMBL" id="CAJOBH010254963">
    <property type="protein sequence ID" value="CAF5146349.1"/>
    <property type="molecule type" value="Genomic_DNA"/>
</dbReference>
<dbReference type="GO" id="GO:0005886">
    <property type="term" value="C:plasma membrane"/>
    <property type="evidence" value="ECO:0007669"/>
    <property type="project" value="UniProtKB-SubCell"/>
</dbReference>
<dbReference type="GO" id="GO:0005964">
    <property type="term" value="C:phosphorylase kinase complex"/>
    <property type="evidence" value="ECO:0007669"/>
    <property type="project" value="TreeGrafter"/>
</dbReference>
<evidence type="ECO:0000256" key="5">
    <source>
        <dbReference type="RuleBase" id="RU364123"/>
    </source>
</evidence>
<evidence type="ECO:0000256" key="3">
    <source>
        <dbReference type="ARBA" id="ARBA00022600"/>
    </source>
</evidence>
<comment type="caution">
    <text evidence="7">The sequence shown here is derived from an EMBL/GenBank/DDBJ whole genome shotgun (WGS) entry which is preliminary data.</text>
</comment>
<dbReference type="PANTHER" id="PTHR10749">
    <property type="entry name" value="PHOSPHORYLASE B KINASE REGULATORY SUBUNIT"/>
    <property type="match status" value="1"/>
</dbReference>
<keyword evidence="5" id="KW-1003">Cell membrane</keyword>
<sequence>VEAEKSNPHSTDRIPMGRIPHMWGQSLFVLAMLVKDGFLAPGELDPLNRRLITEPKPEGFVQVCLLTDSEVIQEKLAAVGIHIQQIKDLDLIQVRSVQVLQNIYSHLG</sequence>
<evidence type="ECO:0000256" key="4">
    <source>
        <dbReference type="ARBA" id="ARBA00022860"/>
    </source>
</evidence>
<dbReference type="InterPro" id="IPR008928">
    <property type="entry name" value="6-hairpin_glycosidase_sf"/>
</dbReference>
<reference evidence="7" key="1">
    <citation type="submission" date="2021-02" db="EMBL/GenBank/DDBJ databases">
        <authorList>
            <person name="Nowell W R."/>
        </authorList>
    </citation>
    <scope>NUCLEOTIDE SEQUENCE</scope>
</reference>
<protein>
    <recommendedName>
        <fullName evidence="5">Phosphorylase b kinase regulatory subunit</fullName>
    </recommendedName>
</protein>
<proteinExistence type="inferred from homology"/>
<evidence type="ECO:0000259" key="6">
    <source>
        <dbReference type="Pfam" id="PF00723"/>
    </source>
</evidence>
<dbReference type="SUPFAM" id="SSF48208">
    <property type="entry name" value="Six-hairpin glycosidases"/>
    <property type="match status" value="1"/>
</dbReference>
<keyword evidence="5" id="KW-0636">Prenylation</keyword>
<dbReference type="InterPro" id="IPR008734">
    <property type="entry name" value="PHK_A/B_su"/>
</dbReference>
<organism evidence="7 8">
    <name type="scientific">Rotaria magnacalcarata</name>
    <dbReference type="NCBI Taxonomy" id="392030"/>
    <lineage>
        <taxon>Eukaryota</taxon>
        <taxon>Metazoa</taxon>
        <taxon>Spiralia</taxon>
        <taxon>Gnathifera</taxon>
        <taxon>Rotifera</taxon>
        <taxon>Eurotatoria</taxon>
        <taxon>Bdelloidea</taxon>
        <taxon>Philodinida</taxon>
        <taxon>Philodinidae</taxon>
        <taxon>Rotaria</taxon>
    </lineage>
</organism>
<comment type="subcellular location">
    <subcellularLocation>
        <location evidence="5">Cell membrane</location>
        <topology evidence="5">Lipid-anchor</topology>
        <orientation evidence="5">Cytoplasmic side</orientation>
    </subcellularLocation>
</comment>